<dbReference type="FunFam" id="3.30.830.10:FF:000017">
    <property type="entry name" value="nardilysin isoform X1"/>
    <property type="match status" value="1"/>
</dbReference>
<dbReference type="Pfam" id="PF16187">
    <property type="entry name" value="Peptidase_M16_M"/>
    <property type="match status" value="1"/>
</dbReference>
<dbReference type="InterPro" id="IPR011765">
    <property type="entry name" value="Pept_M16_N"/>
</dbReference>
<feature type="domain" description="Peptidase M16 N-terminal" evidence="8">
    <location>
        <begin position="209"/>
        <end position="243"/>
    </location>
</feature>
<dbReference type="Pfam" id="PF05193">
    <property type="entry name" value="Peptidase_M16_C"/>
    <property type="match status" value="2"/>
</dbReference>
<keyword evidence="5" id="KW-0862">Zinc</keyword>
<evidence type="ECO:0000259" key="10">
    <source>
        <dbReference type="Pfam" id="PF16187"/>
    </source>
</evidence>
<protein>
    <submittedName>
        <fullName evidence="12">Nardilysin isoform X4</fullName>
    </submittedName>
</protein>
<dbReference type="InterPro" id="IPR007863">
    <property type="entry name" value="Peptidase_M16_C"/>
</dbReference>
<evidence type="ECO:0000313" key="11">
    <source>
        <dbReference type="Proteomes" id="UP000694906"/>
    </source>
</evidence>
<dbReference type="InterPro" id="IPR011249">
    <property type="entry name" value="Metalloenz_LuxS/M16"/>
</dbReference>
<evidence type="ECO:0000259" key="8">
    <source>
        <dbReference type="Pfam" id="PF00675"/>
    </source>
</evidence>
<reference evidence="12" key="1">
    <citation type="submission" date="2025-08" db="UniProtKB">
        <authorList>
            <consortium name="RefSeq"/>
        </authorList>
    </citation>
    <scope>IDENTIFICATION</scope>
</reference>
<accession>A0AAX6S4R3</accession>
<feature type="domain" description="Peptidase M16 middle/third" evidence="10">
    <location>
        <begin position="483"/>
        <end position="764"/>
    </location>
</feature>
<name>A0AAX6S4R3_HETGA</name>
<dbReference type="InterPro" id="IPR032632">
    <property type="entry name" value="Peptidase_M16_M"/>
</dbReference>
<dbReference type="CTD" id="4898"/>
<keyword evidence="4" id="KW-0378">Hydrolase</keyword>
<proteinExistence type="inferred from homology"/>
<feature type="compositionally biased region" description="Acidic residues" evidence="7">
    <location>
        <begin position="190"/>
        <end position="204"/>
    </location>
</feature>
<keyword evidence="3" id="KW-0479">Metal-binding</keyword>
<evidence type="ECO:0000259" key="9">
    <source>
        <dbReference type="Pfam" id="PF05193"/>
    </source>
</evidence>
<dbReference type="GO" id="GO:0046872">
    <property type="term" value="F:metal ion binding"/>
    <property type="evidence" value="ECO:0007669"/>
    <property type="project" value="UniProtKB-KW"/>
</dbReference>
<dbReference type="GO" id="GO:0008237">
    <property type="term" value="F:metallopeptidase activity"/>
    <property type="evidence" value="ECO:0007669"/>
    <property type="project" value="UniProtKB-KW"/>
</dbReference>
<comment type="similarity">
    <text evidence="1">Belongs to the peptidase M16 family.</text>
</comment>
<sequence length="1079" mass="123474">MLRRVTVASVCATGKKLWCVAERELAALWRIEARGRCEDSTRPFPKTLAMPGRNKAKSTCSCPDLPPNGQDLGESVRVARLGADESEEEGRSGSLNNAGDPEIVKSPSDPKQYRYIKLQNGLQALLISDLSNMEGKTGNTIDDEEEEEDDEDDEEDEDDDDEDSGAEIEDDDEEGFDDEEEFDDNKHDDDDLDTEDNELEELEERTEARKKTTEKQSAAALCVGVGSFADPDDLPGLAHFLEHKYQLARPSDANRKEMLFGSLARPGHPMGKFFWGNAETLKHEPKKNNIDTHARLREFWIRYYSAHYMTLVVQSKETLDTLEKWVTEIFSQIPNNGFPKPNFGHLTDPFDTPAFNKLYRVVPIRKIHALTITWALPPQQQHYRVKPLHYISWLVGHEGKGSILSYLRKKCWALALFGGNGETGFEQNSTYSVFSISITLTDEGYAHFYEVAHTVFQYLKMLQKLGPEKRIFEEIQKIEDNEFHYQEQTDPVEYVENMCENMQLYPLQDFLTGDQLLFEYKPEVIAEALNQLVPQKANLVLLSGANEGKCDFKEKWFGTQYSIEDVEHSWTELWKSNFELNPDLHLPAENKYIATDFTLKAFDCPETEYPVKIVNTPQGCLWYKKDNKFKIPKAYIRFHLISPLIQKSAGNVVLFDIFVNILTHNLAEPAYEADVAQLEYKLVAGEHGLIIRVKGFNHKLPLLFQLIIDYLAEFTSTPAVFTMITEQLKKTYFNILIKPETLAKDVRLLILEYARWSMIDKYRALMDGLSLESLLSFVKEFKSQLFVEGLVQGNVTSTESMDFLKYVVDKLNFMPLEQEMPVQFQVVELPSGHHLCKVKALNKGDANSEVTVYYQSGTRSLREYTLMELLVMHMEEPCFDFLRTKQTLGYHVYPTCRNTSGILGFSVTVGTQATKYSSETVEKKIEEFLSSFEEKIENLTEDAFNTQVTALIKLKECEDTHLGEEVDRNWNEVVTQQYLFDRLAHEIEALKSFSKSDLVTWFKAHRGPESKMLSVHVVGYGKYETEEEGTPTEDSGSSCEVMQLDYLLPSMLANSTVPITDIRAFTSTLSLFPYHKIVK</sequence>
<evidence type="ECO:0000256" key="4">
    <source>
        <dbReference type="ARBA" id="ARBA00022801"/>
    </source>
</evidence>
<evidence type="ECO:0000256" key="2">
    <source>
        <dbReference type="ARBA" id="ARBA00022670"/>
    </source>
</evidence>
<evidence type="ECO:0000256" key="6">
    <source>
        <dbReference type="ARBA" id="ARBA00023049"/>
    </source>
</evidence>
<feature type="domain" description="Peptidase M16 C-terminal" evidence="9">
    <location>
        <begin position="769"/>
        <end position="950"/>
    </location>
</feature>
<organism evidence="11 12">
    <name type="scientific">Heterocephalus glaber</name>
    <name type="common">Naked mole rat</name>
    <dbReference type="NCBI Taxonomy" id="10181"/>
    <lineage>
        <taxon>Eukaryota</taxon>
        <taxon>Metazoa</taxon>
        <taxon>Chordata</taxon>
        <taxon>Craniata</taxon>
        <taxon>Vertebrata</taxon>
        <taxon>Euteleostomi</taxon>
        <taxon>Mammalia</taxon>
        <taxon>Eutheria</taxon>
        <taxon>Euarchontoglires</taxon>
        <taxon>Glires</taxon>
        <taxon>Rodentia</taxon>
        <taxon>Hystricomorpha</taxon>
        <taxon>Bathyergidae</taxon>
        <taxon>Heterocephalus</taxon>
    </lineage>
</organism>
<keyword evidence="2" id="KW-0645">Protease</keyword>
<feature type="region of interest" description="Disordered" evidence="7">
    <location>
        <begin position="48"/>
        <end position="108"/>
    </location>
</feature>
<feature type="region of interest" description="Disordered" evidence="7">
    <location>
        <begin position="133"/>
        <end position="216"/>
    </location>
</feature>
<evidence type="ECO:0000256" key="1">
    <source>
        <dbReference type="ARBA" id="ARBA00007261"/>
    </source>
</evidence>
<keyword evidence="11" id="KW-1185">Reference proteome</keyword>
<dbReference type="PANTHER" id="PTHR43690:SF18">
    <property type="entry name" value="INSULIN-DEGRADING ENZYME-RELATED"/>
    <property type="match status" value="1"/>
</dbReference>
<dbReference type="GO" id="GO:0006508">
    <property type="term" value="P:proteolysis"/>
    <property type="evidence" value="ECO:0007669"/>
    <property type="project" value="UniProtKB-KW"/>
</dbReference>
<evidence type="ECO:0000313" key="12">
    <source>
        <dbReference type="RefSeq" id="XP_021103614.1"/>
    </source>
</evidence>
<dbReference type="FunFam" id="3.30.830.10:FF:000005">
    <property type="entry name" value="nardilysin isoform X1"/>
    <property type="match status" value="1"/>
</dbReference>
<dbReference type="PANTHER" id="PTHR43690">
    <property type="entry name" value="NARDILYSIN"/>
    <property type="match status" value="1"/>
</dbReference>
<evidence type="ECO:0000256" key="3">
    <source>
        <dbReference type="ARBA" id="ARBA00022723"/>
    </source>
</evidence>
<dbReference type="InterPro" id="IPR050626">
    <property type="entry name" value="Peptidase_M16"/>
</dbReference>
<evidence type="ECO:0000256" key="5">
    <source>
        <dbReference type="ARBA" id="ARBA00022833"/>
    </source>
</evidence>
<dbReference type="SUPFAM" id="SSF63411">
    <property type="entry name" value="LuxS/MPP-like metallohydrolase"/>
    <property type="match status" value="4"/>
</dbReference>
<dbReference type="GeneID" id="101716146"/>
<dbReference type="Gene3D" id="3.30.830.10">
    <property type="entry name" value="Metalloenzyme, LuxS/M16 peptidase-like"/>
    <property type="match status" value="5"/>
</dbReference>
<dbReference type="Pfam" id="PF00675">
    <property type="entry name" value="Peptidase_M16"/>
    <property type="match status" value="1"/>
</dbReference>
<dbReference type="Proteomes" id="UP000694906">
    <property type="component" value="Unplaced"/>
</dbReference>
<feature type="compositionally biased region" description="Acidic residues" evidence="7">
    <location>
        <begin position="141"/>
        <end position="183"/>
    </location>
</feature>
<keyword evidence="6" id="KW-0482">Metalloprotease</keyword>
<feature type="compositionally biased region" description="Basic and acidic residues" evidence="7">
    <location>
        <begin position="205"/>
        <end position="214"/>
    </location>
</feature>
<dbReference type="RefSeq" id="XP_021103614.1">
    <property type="nucleotide sequence ID" value="XM_021247955.1"/>
</dbReference>
<gene>
    <name evidence="12" type="primary">Nrdc</name>
</gene>
<dbReference type="AlphaFoldDB" id="A0AAX6S4R3"/>
<feature type="domain" description="Peptidase M16 C-terminal" evidence="9">
    <location>
        <begin position="292"/>
        <end position="477"/>
    </location>
</feature>
<evidence type="ECO:0000256" key="7">
    <source>
        <dbReference type="SAM" id="MobiDB-lite"/>
    </source>
</evidence>